<dbReference type="InterPro" id="IPR036866">
    <property type="entry name" value="RibonucZ/Hydroxyglut_hydro"/>
</dbReference>
<name>A0ABY6HTY6_9ARCH</name>
<dbReference type="InterPro" id="IPR001279">
    <property type="entry name" value="Metallo-B-lactamas"/>
</dbReference>
<dbReference type="InterPro" id="IPR050855">
    <property type="entry name" value="NDM-1-like"/>
</dbReference>
<organism evidence="2 3">
    <name type="scientific">Candidatus Lokiarchaeum ossiferum</name>
    <dbReference type="NCBI Taxonomy" id="2951803"/>
    <lineage>
        <taxon>Archaea</taxon>
        <taxon>Promethearchaeati</taxon>
        <taxon>Promethearchaeota</taxon>
        <taxon>Promethearchaeia</taxon>
        <taxon>Promethearchaeales</taxon>
        <taxon>Promethearchaeaceae</taxon>
        <taxon>Candidatus Lokiarchaeum</taxon>
    </lineage>
</organism>
<dbReference type="CDD" id="cd16282">
    <property type="entry name" value="metallo-hydrolase-like_MBL-fold"/>
    <property type="match status" value="1"/>
</dbReference>
<gene>
    <name evidence="2" type="ORF">NEF87_003180</name>
</gene>
<evidence type="ECO:0000259" key="1">
    <source>
        <dbReference type="SMART" id="SM00849"/>
    </source>
</evidence>
<dbReference type="SMART" id="SM00849">
    <property type="entry name" value="Lactamase_B"/>
    <property type="match status" value="1"/>
</dbReference>
<evidence type="ECO:0000313" key="3">
    <source>
        <dbReference type="Proteomes" id="UP001208689"/>
    </source>
</evidence>
<dbReference type="PANTHER" id="PTHR42951:SF4">
    <property type="entry name" value="ACYL-COENZYME A THIOESTERASE MBLAC2"/>
    <property type="match status" value="1"/>
</dbReference>
<dbReference type="SUPFAM" id="SSF56281">
    <property type="entry name" value="Metallo-hydrolase/oxidoreductase"/>
    <property type="match status" value="1"/>
</dbReference>
<dbReference type="Proteomes" id="UP001208689">
    <property type="component" value="Chromosome"/>
</dbReference>
<proteinExistence type="predicted"/>
<keyword evidence="3" id="KW-1185">Reference proteome</keyword>
<accession>A0ABY6HTY6</accession>
<feature type="domain" description="Metallo-beta-lactamase" evidence="1">
    <location>
        <begin position="24"/>
        <end position="214"/>
    </location>
</feature>
<dbReference type="Pfam" id="PF00753">
    <property type="entry name" value="Lactamase_B"/>
    <property type="match status" value="1"/>
</dbReference>
<dbReference type="Gene3D" id="3.60.15.10">
    <property type="entry name" value="Ribonuclease Z/Hydroxyacylglutathione hydrolase-like"/>
    <property type="match status" value="1"/>
</dbReference>
<dbReference type="EMBL" id="CP104013">
    <property type="protein sequence ID" value="UYP46895.1"/>
    <property type="molecule type" value="Genomic_DNA"/>
</dbReference>
<protein>
    <recommendedName>
        <fullName evidence="1">Metallo-beta-lactamase domain-containing protein</fullName>
    </recommendedName>
</protein>
<sequence length="283" mass="32901">MVIKLNQISEHVVISDINCNFYEQVNQAAILCKNYAIIVDANLLPTEGKAFRQAVEEKYKLPIKYLFLTHFHTDHIGGMQEYFDTTIISSSILQKMMESEIPAKIEENKKKYINKFPERAEEIQNMKVRIPDLGISKQLTIHNGSIEINFVFAGGHTPGSSFIYIPEDKVVIAADLLWENRIPNSTGTWSNPDGWITQLKKIIDLKAEWYIPGHGKPIKYENMQHYLDYLTGMRTSVLNSLKLDSLETSKNFQEIYPMIEKKYQQCREKNIKRWIKFYSVEDL</sequence>
<dbReference type="PANTHER" id="PTHR42951">
    <property type="entry name" value="METALLO-BETA-LACTAMASE DOMAIN-CONTAINING"/>
    <property type="match status" value="1"/>
</dbReference>
<reference evidence="2" key="1">
    <citation type="submission" date="2022-09" db="EMBL/GenBank/DDBJ databases">
        <title>Actin cytoskeleton and complex cell architecture in an #Asgard archaeon.</title>
        <authorList>
            <person name="Ponce Toledo R.I."/>
            <person name="Schleper C."/>
            <person name="Rodrigues Oliveira T."/>
            <person name="Wollweber F."/>
            <person name="Xu J."/>
            <person name="Rittmann S."/>
            <person name="Klingl A."/>
            <person name="Pilhofer M."/>
        </authorList>
    </citation>
    <scope>NUCLEOTIDE SEQUENCE</scope>
    <source>
        <strain evidence="2">B-35</strain>
    </source>
</reference>
<evidence type="ECO:0000313" key="2">
    <source>
        <dbReference type="EMBL" id="UYP46895.1"/>
    </source>
</evidence>